<keyword evidence="9" id="KW-1185">Reference proteome</keyword>
<dbReference type="PANTHER" id="PTHR20963:SF23">
    <property type="entry name" value="3-PHYTASE"/>
    <property type="match status" value="1"/>
</dbReference>
<dbReference type="Proteomes" id="UP000054342">
    <property type="component" value="Unassembled WGS sequence"/>
</dbReference>
<dbReference type="GO" id="GO:0009277">
    <property type="term" value="C:fungal-type cell wall"/>
    <property type="evidence" value="ECO:0007669"/>
    <property type="project" value="TreeGrafter"/>
</dbReference>
<dbReference type="SUPFAM" id="SSF53254">
    <property type="entry name" value="Phosphoglycerate mutase-like"/>
    <property type="match status" value="1"/>
</dbReference>
<dbReference type="InterPro" id="IPR000560">
    <property type="entry name" value="His_Pase_clade-2"/>
</dbReference>
<dbReference type="EMBL" id="KN847319">
    <property type="protein sequence ID" value="KIW56530.1"/>
    <property type="molecule type" value="Genomic_DNA"/>
</dbReference>
<dbReference type="Gene3D" id="3.40.50.1240">
    <property type="entry name" value="Phosphoglycerate mutase-like"/>
    <property type="match status" value="1"/>
</dbReference>
<feature type="disulfide bond" evidence="6">
    <location>
        <begin position="414"/>
        <end position="422"/>
    </location>
</feature>
<dbReference type="InterPro" id="IPR016274">
    <property type="entry name" value="Histidine_acid_Pase_euk"/>
</dbReference>
<evidence type="ECO:0000256" key="4">
    <source>
        <dbReference type="ARBA" id="ARBA00023180"/>
    </source>
</evidence>
<keyword evidence="3" id="KW-0378">Hydrolase</keyword>
<evidence type="ECO:0000256" key="3">
    <source>
        <dbReference type="ARBA" id="ARBA00022801"/>
    </source>
</evidence>
<sequence>MLGLIALASVLLEGVSADRPVSGWPAIGNAAFPPYLGGNSPWFAGPNVNNISPDVPDQCTVDMAAFVSRHGSRYPDPGSYSTWTTLQSKIQNSSFEAHGPLAFIKDWEPVLQHPTAEVSQISVGGYRELYDMGTTYRWRYSHLYADNNPFIVWANRYQAYQPRVIDSARLFARGFIGPNATTVGTIYVLNNSDPASLGNSLAVSDLCPTYNDTGGGVNATTWANTYLPPIVKRINKLTTPPGAVNFTASDVALFGYLCGFETQITGKTSPWCSVLTESELKQYEYAQDIRYYYGAGPGAAKNGTFMLPFLQAIIERFQDGPNETYVSSDGSSFTPPPLIAAFTNDGQVNQLAGVIGVFDDQAPLPATYIPAEQKFIASHYVTMRGTVSFERLTCSGEQYVRVLLNDAVYPVVGCESGPGRSCPLAQYAQIVAQKQQAAGNFGTTCFGNATTATGKTTFLTDLALPFMQAVKP</sequence>
<accession>A0A0D2EP94</accession>
<evidence type="ECO:0000256" key="2">
    <source>
        <dbReference type="ARBA" id="ARBA00012632"/>
    </source>
</evidence>
<dbReference type="GeneID" id="25327095"/>
<dbReference type="EC" id="3.1.3.8" evidence="2"/>
<name>A0A0D2EP94_9EURO</name>
<dbReference type="HOGENOM" id="CLU_020880_3_0_1"/>
<feature type="disulfide bond" evidence="6">
    <location>
        <begin position="59"/>
        <end position="394"/>
    </location>
</feature>
<dbReference type="RefSeq" id="XP_013317114.1">
    <property type="nucleotide sequence ID" value="XM_013461660.1"/>
</dbReference>
<dbReference type="PROSITE" id="PS00616">
    <property type="entry name" value="HIS_ACID_PHOSPHAT_1"/>
    <property type="match status" value="1"/>
</dbReference>
<dbReference type="PIRSF" id="PIRSF000894">
    <property type="entry name" value="Acid_phosphatase"/>
    <property type="match status" value="1"/>
</dbReference>
<evidence type="ECO:0000256" key="1">
    <source>
        <dbReference type="ARBA" id="ARBA00005375"/>
    </source>
</evidence>
<keyword evidence="4" id="KW-0325">Glycoprotein</keyword>
<evidence type="ECO:0000313" key="9">
    <source>
        <dbReference type="Proteomes" id="UP000054342"/>
    </source>
</evidence>
<proteinExistence type="inferred from homology"/>
<evidence type="ECO:0000256" key="7">
    <source>
        <dbReference type="SAM" id="SignalP"/>
    </source>
</evidence>
<dbReference type="InterPro" id="IPR033379">
    <property type="entry name" value="Acid_Pase_AS"/>
</dbReference>
<feature type="active site" description="Nucleophile" evidence="5">
    <location>
        <position position="70"/>
    </location>
</feature>
<feature type="active site" description="Proton donor" evidence="5">
    <location>
        <position position="345"/>
    </location>
</feature>
<organism evidence="8 9">
    <name type="scientific">Exophiala xenobiotica</name>
    <dbReference type="NCBI Taxonomy" id="348802"/>
    <lineage>
        <taxon>Eukaryota</taxon>
        <taxon>Fungi</taxon>
        <taxon>Dikarya</taxon>
        <taxon>Ascomycota</taxon>
        <taxon>Pezizomycotina</taxon>
        <taxon>Eurotiomycetes</taxon>
        <taxon>Chaetothyriomycetidae</taxon>
        <taxon>Chaetothyriales</taxon>
        <taxon>Herpotrichiellaceae</taxon>
        <taxon>Exophiala</taxon>
    </lineage>
</organism>
<dbReference type="InterPro" id="IPR029033">
    <property type="entry name" value="His_PPase_superfam"/>
</dbReference>
<dbReference type="STRING" id="348802.A0A0D2EP94"/>
<feature type="disulfide bond" evidence="6">
    <location>
        <begin position="258"/>
        <end position="272"/>
    </location>
</feature>
<evidence type="ECO:0000256" key="5">
    <source>
        <dbReference type="PIRSR" id="PIRSR000894-1"/>
    </source>
</evidence>
<dbReference type="OrthoDB" id="6509975at2759"/>
<dbReference type="PANTHER" id="PTHR20963">
    <property type="entry name" value="MULTIPLE INOSITOL POLYPHOSPHATE PHOSPHATASE-RELATED"/>
    <property type="match status" value="1"/>
</dbReference>
<protein>
    <recommendedName>
        <fullName evidence="2">3-phytase</fullName>
        <ecNumber evidence="2">3.1.3.8</ecNumber>
    </recommendedName>
</protein>
<keyword evidence="6" id="KW-1015">Disulfide bond</keyword>
<feature type="chain" id="PRO_5002241353" description="3-phytase" evidence="7">
    <location>
        <begin position="18"/>
        <end position="472"/>
    </location>
</feature>
<keyword evidence="7" id="KW-0732">Signal</keyword>
<dbReference type="GO" id="GO:0016158">
    <property type="term" value="F:inositol hexakisphosphate 3-phosphatase activity"/>
    <property type="evidence" value="ECO:0007669"/>
    <property type="project" value="UniProtKB-EC"/>
</dbReference>
<dbReference type="CDD" id="cd07061">
    <property type="entry name" value="HP_HAP_like"/>
    <property type="match status" value="1"/>
</dbReference>
<dbReference type="Pfam" id="PF00328">
    <property type="entry name" value="His_Phos_2"/>
    <property type="match status" value="1"/>
</dbReference>
<dbReference type="GO" id="GO:0003993">
    <property type="term" value="F:acid phosphatase activity"/>
    <property type="evidence" value="ECO:0007669"/>
    <property type="project" value="TreeGrafter"/>
</dbReference>
<feature type="signal peptide" evidence="7">
    <location>
        <begin position="1"/>
        <end position="17"/>
    </location>
</feature>
<comment type="similarity">
    <text evidence="1">Belongs to the histidine acid phosphatase family.</text>
</comment>
<dbReference type="AlphaFoldDB" id="A0A0D2EP94"/>
<reference evidence="8 9" key="1">
    <citation type="submission" date="2015-01" db="EMBL/GenBank/DDBJ databases">
        <title>The Genome Sequence of Exophiala xenobiotica CBS118157.</title>
        <authorList>
            <consortium name="The Broad Institute Genomics Platform"/>
            <person name="Cuomo C."/>
            <person name="de Hoog S."/>
            <person name="Gorbushina A."/>
            <person name="Stielow B."/>
            <person name="Teixiera M."/>
            <person name="Abouelleil A."/>
            <person name="Chapman S.B."/>
            <person name="Priest M."/>
            <person name="Young S.K."/>
            <person name="Wortman J."/>
            <person name="Nusbaum C."/>
            <person name="Birren B."/>
        </authorList>
    </citation>
    <scope>NUCLEOTIDE SEQUENCE [LARGE SCALE GENOMIC DNA]</scope>
    <source>
        <strain evidence="8 9">CBS 118157</strain>
    </source>
</reference>
<evidence type="ECO:0000256" key="6">
    <source>
        <dbReference type="PIRSR" id="PIRSR000894-2"/>
    </source>
</evidence>
<gene>
    <name evidence="8" type="ORF">PV05_05187</name>
</gene>
<evidence type="ECO:0000313" key="8">
    <source>
        <dbReference type="EMBL" id="KIW56530.1"/>
    </source>
</evidence>